<evidence type="ECO:0000259" key="4">
    <source>
        <dbReference type="Pfam" id="PF23657"/>
    </source>
</evidence>
<dbReference type="InterPro" id="IPR027372">
    <property type="entry name" value="Phytase-like_dom"/>
</dbReference>
<evidence type="ECO:0000259" key="3">
    <source>
        <dbReference type="Pfam" id="PF22494"/>
    </source>
</evidence>
<dbReference type="InterPro" id="IPR011044">
    <property type="entry name" value="Quino_amine_DH_bsu"/>
</dbReference>
<dbReference type="InterPro" id="IPR055188">
    <property type="entry name" value="Choice_anch_I"/>
</dbReference>
<reference evidence="5 6" key="1">
    <citation type="submission" date="2019-07" db="EMBL/GenBank/DDBJ databases">
        <title>Draft genome for Aliikangiella sp. M105.</title>
        <authorList>
            <person name="Wang G."/>
        </authorList>
    </citation>
    <scope>NUCLEOTIDE SEQUENCE [LARGE SCALE GENOMIC DNA]</scope>
    <source>
        <strain evidence="5 6">M105</strain>
    </source>
</reference>
<comment type="caution">
    <text evidence="5">The sequence shown here is derived from an EMBL/GenBank/DDBJ whole genome shotgun (WGS) entry which is preliminary data.</text>
</comment>
<organism evidence="5 6">
    <name type="scientific">Aliikangiella coralliicola</name>
    <dbReference type="NCBI Taxonomy" id="2592383"/>
    <lineage>
        <taxon>Bacteria</taxon>
        <taxon>Pseudomonadati</taxon>
        <taxon>Pseudomonadota</taxon>
        <taxon>Gammaproteobacteria</taxon>
        <taxon>Oceanospirillales</taxon>
        <taxon>Pleioneaceae</taxon>
        <taxon>Aliikangiella</taxon>
    </lineage>
</organism>
<dbReference type="Proteomes" id="UP000315439">
    <property type="component" value="Unassembled WGS sequence"/>
</dbReference>
<dbReference type="PROSITE" id="PS51257">
    <property type="entry name" value="PROKAR_LIPOPROTEIN"/>
    <property type="match status" value="1"/>
</dbReference>
<dbReference type="InterPro" id="IPR015943">
    <property type="entry name" value="WD40/YVTN_repeat-like_dom_sf"/>
</dbReference>
<feature type="domain" description="DUF7151" evidence="4">
    <location>
        <begin position="40"/>
        <end position="86"/>
    </location>
</feature>
<dbReference type="SUPFAM" id="SSF50969">
    <property type="entry name" value="YVTN repeat-like/Quinoprotein amine dehydrogenase"/>
    <property type="match status" value="2"/>
</dbReference>
<dbReference type="InterPro" id="IPR055575">
    <property type="entry name" value="DUF7151"/>
</dbReference>
<dbReference type="NCBIfam" id="NF038117">
    <property type="entry name" value="choice_anch_I"/>
    <property type="match status" value="1"/>
</dbReference>
<dbReference type="InterPro" id="IPR052956">
    <property type="entry name" value="Mesenchyme-surface_protein"/>
</dbReference>
<dbReference type="PANTHER" id="PTHR46928">
    <property type="entry name" value="MESENCHYME-SPECIFIC CELL SURFACE GLYCOPROTEIN"/>
    <property type="match status" value="1"/>
</dbReference>
<feature type="region of interest" description="Disordered" evidence="1">
    <location>
        <begin position="940"/>
        <end position="960"/>
    </location>
</feature>
<feature type="domain" description="Choice-of-anchor I" evidence="3">
    <location>
        <begin position="556"/>
        <end position="1050"/>
    </location>
</feature>
<feature type="compositionally biased region" description="Basic and acidic residues" evidence="1">
    <location>
        <begin position="950"/>
        <end position="960"/>
    </location>
</feature>
<proteinExistence type="predicted"/>
<sequence length="1051" mass="112798">MNSEKKVKPIKTVVSLAVACLLTACIDDGDDGANGVDGSNALVKQTALLAGHDNCFNGGIQIDSGIDTNGNAALDNNEITATEFVCSPAINSHIANLVGEKVTFDIDEKSSTLATASFSEGGRTGNDVDLSIGFGSGAYHHPGDPANVFYTISDRGPNIKCGDTEDVFGLAAFCLNEGNEVDGKIFPVPEFAPSIYQWALVENTAGQRQARILKVISLKDKDGNEISGISNPLTFEDGQSNTENAFANDGSKLELDPQGLDPEAIVKLSDGSFWIAEEYGVSILHVAADGRILKRIVPQGVESQLADANYEVEGALPAIYFKRKLNRGIESIAISPDENFLYFIMQSPLQNPDYRQSRHVRIMKYALSGGELGSAMGEYVYQLDPAESFGDGEKGDNGKVQKDVKISEMVAINQDDLIVLERISKTTKLYRINLASGVNILNSPISQNGVVAKESGAEKSLEDVLNLDAVNASSVHKSLVFNSLFEAEDLPKKIEGIAWLDANHVLLINDNDFGIEGGKTEINVLNIGEQLTHEQGYLEQKPELSLIGRYQASTDGEGAAEIVQYHQASQSVFTINGDLGNRIEVISVAGLTGEPLTAPLTTTNLNGISYDLPSTVSINGQNVDISDINSIAIHENKLAVAVAHKNDIEEAGVVLFYTLNSNGALDVNDYALVRVGVLPDSLAFTPDGSMIVVADEGEAGDIPADDQKGSISIIEVIKGTPGATATKLTFEQFNNTDLPGTNQNPEAIDFAHAVEPEYVAVASDSQTAYVTLQEMNALAVVDLKSKSITGVKGLGYKDHSLARNALDASDKDNKVNITSYDNLYGMYQPDTIVSYQFNGKTYLLTANEGDAGDGFQDVDERVEDLTLDPTAFPNASDLQTDDALGRLKVVPYLGKGEDGEYESLFAFGGRSFSIWDESGKLVFDSGADFEKLTAGLYGVDFNNDEDENEADTRSDAKGPEPEALAVGRVGERTYAFIGFERMGGIAMYDITNPYGVQYVDYVNNRDFTNIDNGDLAPEGMAFVEAMDSPTGYPLLIVGNEISGTVAVYQVN</sequence>
<dbReference type="EMBL" id="VIKS01000004">
    <property type="protein sequence ID" value="TQV88096.1"/>
    <property type="molecule type" value="Genomic_DNA"/>
</dbReference>
<evidence type="ECO:0000313" key="5">
    <source>
        <dbReference type="EMBL" id="TQV88096.1"/>
    </source>
</evidence>
<dbReference type="PANTHER" id="PTHR46928:SF1">
    <property type="entry name" value="MESENCHYME-SPECIFIC CELL SURFACE GLYCOPROTEIN"/>
    <property type="match status" value="1"/>
</dbReference>
<dbReference type="Pfam" id="PF13449">
    <property type="entry name" value="Phytase-like"/>
    <property type="match status" value="1"/>
</dbReference>
<gene>
    <name evidence="5" type="ORF">FLL46_06090</name>
</gene>
<evidence type="ECO:0000313" key="6">
    <source>
        <dbReference type="Proteomes" id="UP000315439"/>
    </source>
</evidence>
<evidence type="ECO:0000256" key="1">
    <source>
        <dbReference type="SAM" id="MobiDB-lite"/>
    </source>
</evidence>
<feature type="domain" description="Phytase-like" evidence="2">
    <location>
        <begin position="137"/>
        <end position="513"/>
    </location>
</feature>
<accession>A0A545UF42</accession>
<name>A0A545UF42_9GAMM</name>
<keyword evidence="6" id="KW-1185">Reference proteome</keyword>
<dbReference type="AlphaFoldDB" id="A0A545UF42"/>
<dbReference type="Pfam" id="PF23657">
    <property type="entry name" value="DUF7151"/>
    <property type="match status" value="1"/>
</dbReference>
<dbReference type="Pfam" id="PF22494">
    <property type="entry name" value="choice_anch_I"/>
    <property type="match status" value="1"/>
</dbReference>
<protein>
    <submittedName>
        <fullName evidence="5">Uncharacterized protein</fullName>
    </submittedName>
</protein>
<dbReference type="Gene3D" id="2.130.10.10">
    <property type="entry name" value="YVTN repeat-like/Quinoprotein amine dehydrogenase"/>
    <property type="match status" value="1"/>
</dbReference>
<dbReference type="OrthoDB" id="9803927at2"/>
<evidence type="ECO:0000259" key="2">
    <source>
        <dbReference type="Pfam" id="PF13449"/>
    </source>
</evidence>